<feature type="region of interest" description="Disordered" evidence="1">
    <location>
        <begin position="132"/>
        <end position="169"/>
    </location>
</feature>
<evidence type="ECO:0000313" key="3">
    <source>
        <dbReference type="EMBL" id="RKH43785.1"/>
    </source>
</evidence>
<evidence type="ECO:0000256" key="1">
    <source>
        <dbReference type="SAM" id="MobiDB-lite"/>
    </source>
</evidence>
<dbReference type="RefSeq" id="WP_120625471.1">
    <property type="nucleotide sequence ID" value="NZ_RAWG01000061.1"/>
</dbReference>
<sequence>MTTSYHVAQLAISLAREPLSHPMMQDFVSQLAPVNALADRSPGFVWRLQTNEGNSTGVRGYDNPLILLNMSTWESVDALFDFVYRSGHIVPFRDRKQWFLPVEGPPYVLWWVPAGHKPTVEEARERLELLGREGPSPRAFDFKHRFPSPAEESAPAPATAAVRKEAGAA</sequence>
<dbReference type="InterPro" id="IPR021708">
    <property type="entry name" value="DUF3291"/>
</dbReference>
<evidence type="ECO:0000313" key="4">
    <source>
        <dbReference type="Proteomes" id="UP000273405"/>
    </source>
</evidence>
<organism evidence="3 4">
    <name type="scientific">Corallococcus sicarius</name>
    <dbReference type="NCBI Taxonomy" id="2316726"/>
    <lineage>
        <taxon>Bacteria</taxon>
        <taxon>Pseudomonadati</taxon>
        <taxon>Myxococcota</taxon>
        <taxon>Myxococcia</taxon>
        <taxon>Myxococcales</taxon>
        <taxon>Cystobacterineae</taxon>
        <taxon>Myxococcaceae</taxon>
        <taxon>Corallococcus</taxon>
    </lineage>
</organism>
<dbReference type="InterPro" id="IPR011008">
    <property type="entry name" value="Dimeric_a/b-barrel"/>
</dbReference>
<gene>
    <name evidence="3" type="ORF">D7X12_12340</name>
</gene>
<dbReference type="OrthoDB" id="2376237at2"/>
<dbReference type="Pfam" id="PF11695">
    <property type="entry name" value="DUF3291"/>
    <property type="match status" value="1"/>
</dbReference>
<dbReference type="AlphaFoldDB" id="A0A3A8NRM1"/>
<feature type="domain" description="DUF3291" evidence="2">
    <location>
        <begin position="8"/>
        <end position="144"/>
    </location>
</feature>
<evidence type="ECO:0000259" key="2">
    <source>
        <dbReference type="Pfam" id="PF11695"/>
    </source>
</evidence>
<dbReference type="SUPFAM" id="SSF54909">
    <property type="entry name" value="Dimeric alpha+beta barrel"/>
    <property type="match status" value="1"/>
</dbReference>
<reference evidence="4" key="1">
    <citation type="submission" date="2018-09" db="EMBL/GenBank/DDBJ databases">
        <authorList>
            <person name="Livingstone P.G."/>
            <person name="Whitworth D.E."/>
        </authorList>
    </citation>
    <scope>NUCLEOTIDE SEQUENCE [LARGE SCALE GENOMIC DNA]</scope>
    <source>
        <strain evidence="4">CA040B</strain>
    </source>
</reference>
<protein>
    <submittedName>
        <fullName evidence="3">DUF3291 domain-containing protein</fullName>
    </submittedName>
</protein>
<accession>A0A3A8NRM1</accession>
<name>A0A3A8NRM1_9BACT</name>
<keyword evidence="4" id="KW-1185">Reference proteome</keyword>
<dbReference type="Proteomes" id="UP000273405">
    <property type="component" value="Unassembled WGS sequence"/>
</dbReference>
<feature type="compositionally biased region" description="Low complexity" evidence="1">
    <location>
        <begin position="147"/>
        <end position="161"/>
    </location>
</feature>
<comment type="caution">
    <text evidence="3">The sequence shown here is derived from an EMBL/GenBank/DDBJ whole genome shotgun (WGS) entry which is preliminary data.</text>
</comment>
<proteinExistence type="predicted"/>
<dbReference type="EMBL" id="RAWG01000061">
    <property type="protein sequence ID" value="RKH43785.1"/>
    <property type="molecule type" value="Genomic_DNA"/>
</dbReference>